<dbReference type="AlphaFoldDB" id="A0A9J6B1V8"/>
<proteinExistence type="predicted"/>
<accession>A0A9J6B1V8</accession>
<evidence type="ECO:0000313" key="2">
    <source>
        <dbReference type="Proteomes" id="UP000824120"/>
    </source>
</evidence>
<dbReference type="Proteomes" id="UP000824120">
    <property type="component" value="Chromosome 1"/>
</dbReference>
<sequence>MDCLMHTCVWTYEFASQLNPRNSSKKECHPRICNWRVVALKPKFEMLMTSIFQENACSNIVPTSEELATFDLAKMNMILLLHYHTFVNPKIVQSNDIR</sequence>
<dbReference type="PANTHER" id="PTHR48302:SF2">
    <property type="entry name" value="DUF1985 DOMAIN-CONTAINING PROTEIN"/>
    <property type="match status" value="1"/>
</dbReference>
<reference evidence="1 2" key="1">
    <citation type="submission" date="2020-09" db="EMBL/GenBank/DDBJ databases">
        <title>De no assembly of potato wild relative species, Solanum commersonii.</title>
        <authorList>
            <person name="Cho K."/>
        </authorList>
    </citation>
    <scope>NUCLEOTIDE SEQUENCE [LARGE SCALE GENOMIC DNA]</scope>
    <source>
        <strain evidence="1">LZ3.2</strain>
        <tissue evidence="1">Leaf</tissue>
    </source>
</reference>
<dbReference type="EMBL" id="JACXVP010000001">
    <property type="protein sequence ID" value="KAG5630656.1"/>
    <property type="molecule type" value="Genomic_DNA"/>
</dbReference>
<name>A0A9J6B1V8_SOLCO</name>
<dbReference type="OrthoDB" id="10675529at2759"/>
<gene>
    <name evidence="1" type="ORF">H5410_002373</name>
</gene>
<dbReference type="PANTHER" id="PTHR48302">
    <property type="entry name" value="ULP1 PROTEASE FAMILY, C-TERMINAL CATALYTIC DOMAIN CONTAINING PROTEIN"/>
    <property type="match status" value="1"/>
</dbReference>
<comment type="caution">
    <text evidence="1">The sequence shown here is derived from an EMBL/GenBank/DDBJ whole genome shotgun (WGS) entry which is preliminary data.</text>
</comment>
<protein>
    <submittedName>
        <fullName evidence="1">Uncharacterized protein</fullName>
    </submittedName>
</protein>
<organism evidence="1 2">
    <name type="scientific">Solanum commersonii</name>
    <name type="common">Commerson's wild potato</name>
    <name type="synonym">Commerson's nightshade</name>
    <dbReference type="NCBI Taxonomy" id="4109"/>
    <lineage>
        <taxon>Eukaryota</taxon>
        <taxon>Viridiplantae</taxon>
        <taxon>Streptophyta</taxon>
        <taxon>Embryophyta</taxon>
        <taxon>Tracheophyta</taxon>
        <taxon>Spermatophyta</taxon>
        <taxon>Magnoliopsida</taxon>
        <taxon>eudicotyledons</taxon>
        <taxon>Gunneridae</taxon>
        <taxon>Pentapetalae</taxon>
        <taxon>asterids</taxon>
        <taxon>lamiids</taxon>
        <taxon>Solanales</taxon>
        <taxon>Solanaceae</taxon>
        <taxon>Solanoideae</taxon>
        <taxon>Solaneae</taxon>
        <taxon>Solanum</taxon>
    </lineage>
</organism>
<keyword evidence="2" id="KW-1185">Reference proteome</keyword>
<evidence type="ECO:0000313" key="1">
    <source>
        <dbReference type="EMBL" id="KAG5630656.1"/>
    </source>
</evidence>